<dbReference type="EMBL" id="UAVP01000008">
    <property type="protein sequence ID" value="SQA75608.1"/>
    <property type="molecule type" value="Genomic_DNA"/>
</dbReference>
<reference evidence="2 3" key="1">
    <citation type="submission" date="2018-06" db="EMBL/GenBank/DDBJ databases">
        <authorList>
            <consortium name="Pathogen Informatics"/>
            <person name="Doyle S."/>
        </authorList>
    </citation>
    <scope>NUCLEOTIDE SEQUENCE [LARGE SCALE GENOMIC DNA]</scope>
    <source>
        <strain evidence="2 3">NCTC11653</strain>
    </source>
</reference>
<sequence>MLKIKWVLMKVVGAVGAVGTMGGVGVVGVVGAVGAVGGASCTGDLWVVGVARVVGWWEFSERLGEARTCEPHGQFVGIMGSASCKDGLIKNFAKGVAVKLLKPLAKFSNNERKNLF</sequence>
<evidence type="ECO:0000313" key="2">
    <source>
        <dbReference type="EMBL" id="SQA75608.1"/>
    </source>
</evidence>
<dbReference type="AlphaFoldDB" id="A0AAX2IC83"/>
<keyword evidence="1" id="KW-0472">Membrane</keyword>
<organism evidence="2 3">
    <name type="scientific">Capnocytophaga sputigena</name>
    <dbReference type="NCBI Taxonomy" id="1019"/>
    <lineage>
        <taxon>Bacteria</taxon>
        <taxon>Pseudomonadati</taxon>
        <taxon>Bacteroidota</taxon>
        <taxon>Flavobacteriia</taxon>
        <taxon>Flavobacteriales</taxon>
        <taxon>Flavobacteriaceae</taxon>
        <taxon>Capnocytophaga</taxon>
    </lineage>
</organism>
<keyword evidence="1" id="KW-1133">Transmembrane helix</keyword>
<dbReference type="RefSeq" id="WP_157753327.1">
    <property type="nucleotide sequence ID" value="NZ_CP022385.1"/>
</dbReference>
<dbReference type="Proteomes" id="UP000249902">
    <property type="component" value="Unassembled WGS sequence"/>
</dbReference>
<accession>A0AAX2IC83</accession>
<keyword evidence="1" id="KW-0812">Transmembrane</keyword>
<feature type="transmembrane region" description="Helical" evidence="1">
    <location>
        <begin position="12"/>
        <end position="36"/>
    </location>
</feature>
<evidence type="ECO:0000313" key="3">
    <source>
        <dbReference type="Proteomes" id="UP000249902"/>
    </source>
</evidence>
<gene>
    <name evidence="2" type="ORF">NCTC11653_01519</name>
</gene>
<proteinExistence type="predicted"/>
<evidence type="ECO:0000256" key="1">
    <source>
        <dbReference type="SAM" id="Phobius"/>
    </source>
</evidence>
<comment type="caution">
    <text evidence="2">The sequence shown here is derived from an EMBL/GenBank/DDBJ whole genome shotgun (WGS) entry which is preliminary data.</text>
</comment>
<name>A0AAX2IC83_CAPSP</name>
<protein>
    <submittedName>
        <fullName evidence="2">Uncharacterized protein</fullName>
    </submittedName>
</protein>